<dbReference type="PROSITE" id="PS00198">
    <property type="entry name" value="4FE4S_FER_1"/>
    <property type="match status" value="1"/>
</dbReference>
<gene>
    <name evidence="8" type="ordered locus">Toce_0382</name>
</gene>
<dbReference type="SUPFAM" id="SSF54862">
    <property type="entry name" value="4Fe-4S ferredoxins"/>
    <property type="match status" value="1"/>
</dbReference>
<dbReference type="OrthoDB" id="9810688at2"/>
<dbReference type="eggNOG" id="COG1142">
    <property type="taxonomic scope" value="Bacteria"/>
</dbReference>
<evidence type="ECO:0000256" key="1">
    <source>
        <dbReference type="ARBA" id="ARBA00022448"/>
    </source>
</evidence>
<evidence type="ECO:0000313" key="8">
    <source>
        <dbReference type="EMBL" id="ADL07163.1"/>
    </source>
</evidence>
<dbReference type="PROSITE" id="PS51379">
    <property type="entry name" value="4FE4S_FER_2"/>
    <property type="match status" value="3"/>
</dbReference>
<feature type="domain" description="4Fe-4S ferredoxin-type" evidence="7">
    <location>
        <begin position="3"/>
        <end position="33"/>
    </location>
</feature>
<dbReference type="PANTHER" id="PTHR42859">
    <property type="entry name" value="OXIDOREDUCTASE"/>
    <property type="match status" value="1"/>
</dbReference>
<dbReference type="Pfam" id="PF12838">
    <property type="entry name" value="Fer4_7"/>
    <property type="match status" value="1"/>
</dbReference>
<dbReference type="EMBL" id="CP002131">
    <property type="protein sequence ID" value="ADL07163.1"/>
    <property type="molecule type" value="Genomic_DNA"/>
</dbReference>
<name>D9S0Z9_THEOJ</name>
<reference evidence="8 9" key="1">
    <citation type="journal article" date="2010" name="Stand. Genomic Sci.">
        <title>Complete genome sequence of Thermosediminibacter oceani type strain (JW/IW-1228P).</title>
        <authorList>
            <person name="Pitluck S."/>
            <person name="Yasawong M."/>
            <person name="Munk C."/>
            <person name="Nolan M."/>
            <person name="Lapidus A."/>
            <person name="Lucas S."/>
            <person name="Glavina Del Rio T."/>
            <person name="Tice H."/>
            <person name="Cheng J.F."/>
            <person name="Bruce D."/>
            <person name="Detter C."/>
            <person name="Tapia R."/>
            <person name="Han C."/>
            <person name="Goodwin L."/>
            <person name="Liolios K."/>
            <person name="Ivanova N."/>
            <person name="Mavromatis K."/>
            <person name="Mikhailova N."/>
            <person name="Pati A."/>
            <person name="Chen A."/>
            <person name="Palaniappan K."/>
            <person name="Land M."/>
            <person name="Hauser L."/>
            <person name="Chang Y.J."/>
            <person name="Jeffries C.D."/>
            <person name="Rohde M."/>
            <person name="Spring S."/>
            <person name="Sikorski J."/>
            <person name="Goker M."/>
            <person name="Woyke T."/>
            <person name="Bristow J."/>
            <person name="Eisen J.A."/>
            <person name="Markowitz V."/>
            <person name="Hugenholtz P."/>
            <person name="Kyrpides N.C."/>
            <person name="Klenk H.P."/>
        </authorList>
    </citation>
    <scope>NUCLEOTIDE SEQUENCE [LARGE SCALE GENOMIC DNA]</scope>
    <source>
        <strain evidence="9">ATCC BAA-1034 / DSM 16646 / JW/IW-1228P</strain>
    </source>
</reference>
<evidence type="ECO:0000256" key="4">
    <source>
        <dbReference type="ARBA" id="ARBA00022982"/>
    </source>
</evidence>
<evidence type="ECO:0000313" key="9">
    <source>
        <dbReference type="Proteomes" id="UP000000272"/>
    </source>
</evidence>
<dbReference type="Pfam" id="PF12800">
    <property type="entry name" value="Fer4_4"/>
    <property type="match status" value="1"/>
</dbReference>
<evidence type="ECO:0000256" key="3">
    <source>
        <dbReference type="ARBA" id="ARBA00022723"/>
    </source>
</evidence>
<evidence type="ECO:0000256" key="2">
    <source>
        <dbReference type="ARBA" id="ARBA00022485"/>
    </source>
</evidence>
<dbReference type="GO" id="GO:0051539">
    <property type="term" value="F:4 iron, 4 sulfur cluster binding"/>
    <property type="evidence" value="ECO:0007669"/>
    <property type="project" value="UniProtKB-KW"/>
</dbReference>
<dbReference type="PANTHER" id="PTHR42859:SF10">
    <property type="entry name" value="DIMETHYLSULFOXIDE REDUCTASE CHAIN B"/>
    <property type="match status" value="1"/>
</dbReference>
<proteinExistence type="predicted"/>
<keyword evidence="5" id="KW-0408">Iron</keyword>
<keyword evidence="2" id="KW-0004">4Fe-4S</keyword>
<dbReference type="KEGG" id="toc:Toce_0382"/>
<dbReference type="GO" id="GO:0046872">
    <property type="term" value="F:metal ion binding"/>
    <property type="evidence" value="ECO:0007669"/>
    <property type="project" value="UniProtKB-KW"/>
</dbReference>
<keyword evidence="4" id="KW-0249">Electron transport</keyword>
<dbReference type="STRING" id="555079.Toce_0382"/>
<dbReference type="HOGENOM" id="CLU_043374_3_2_9"/>
<dbReference type="InterPro" id="IPR017900">
    <property type="entry name" value="4Fe4S_Fe_S_CS"/>
</dbReference>
<organism evidence="8 9">
    <name type="scientific">Thermosediminibacter oceani (strain ATCC BAA-1034 / DSM 16646 / JW/IW-1228P)</name>
    <dbReference type="NCBI Taxonomy" id="555079"/>
    <lineage>
        <taxon>Bacteria</taxon>
        <taxon>Bacillati</taxon>
        <taxon>Bacillota</taxon>
        <taxon>Clostridia</taxon>
        <taxon>Thermosediminibacterales</taxon>
        <taxon>Thermosediminibacteraceae</taxon>
        <taxon>Thermosediminibacter</taxon>
    </lineage>
</organism>
<keyword evidence="6" id="KW-0411">Iron-sulfur</keyword>
<keyword evidence="1" id="KW-0813">Transport</keyword>
<dbReference type="InterPro" id="IPR017896">
    <property type="entry name" value="4Fe4S_Fe-S-bd"/>
</dbReference>
<accession>D9S0Z9</accession>
<dbReference type="Gene3D" id="3.30.70.20">
    <property type="match status" value="2"/>
</dbReference>
<evidence type="ECO:0000256" key="6">
    <source>
        <dbReference type="ARBA" id="ARBA00023014"/>
    </source>
</evidence>
<sequence>MSKMLMVDPSLCTGCHRCEMWCSFTKYGEINPSRSHIYVIRREPAVDVPVVCIQCGLCINACPIGALKRDRISDAVVVDPDLCAGCGICVRVCPYGVLRIDDETGMAAKCDLCGGSPSCAGHCPHGAIRYEDVDKAAARRRELWARAHAVKIRD</sequence>
<feature type="domain" description="4Fe-4S ferredoxin-type" evidence="7">
    <location>
        <begin position="74"/>
        <end position="103"/>
    </location>
</feature>
<dbReference type="CDD" id="cd10550">
    <property type="entry name" value="DMSOR_beta_like"/>
    <property type="match status" value="1"/>
</dbReference>
<dbReference type="Proteomes" id="UP000000272">
    <property type="component" value="Chromosome"/>
</dbReference>
<dbReference type="InterPro" id="IPR050294">
    <property type="entry name" value="RnfB_subfamily"/>
</dbReference>
<keyword evidence="9" id="KW-1185">Reference proteome</keyword>
<feature type="domain" description="4Fe-4S ferredoxin-type" evidence="7">
    <location>
        <begin position="42"/>
        <end position="72"/>
    </location>
</feature>
<keyword evidence="3" id="KW-0479">Metal-binding</keyword>
<evidence type="ECO:0000256" key="5">
    <source>
        <dbReference type="ARBA" id="ARBA00023004"/>
    </source>
</evidence>
<dbReference type="AlphaFoldDB" id="D9S0Z9"/>
<protein>
    <submittedName>
        <fullName evidence="8">Fe-S-cluster</fullName>
    </submittedName>
</protein>
<evidence type="ECO:0000259" key="7">
    <source>
        <dbReference type="PROSITE" id="PS51379"/>
    </source>
</evidence>